<evidence type="ECO:0000256" key="1">
    <source>
        <dbReference type="SAM" id="Phobius"/>
    </source>
</evidence>
<name>A0A9D5Q6H4_9BACT</name>
<keyword evidence="1" id="KW-0812">Transmembrane</keyword>
<organism evidence="2 3">
    <name type="scientific">candidate division KSB3 bacterium</name>
    <dbReference type="NCBI Taxonomy" id="2044937"/>
    <lineage>
        <taxon>Bacteria</taxon>
        <taxon>candidate division KSB3</taxon>
    </lineage>
</organism>
<dbReference type="EMBL" id="WJJP01000405">
    <property type="protein sequence ID" value="MBD3325393.1"/>
    <property type="molecule type" value="Genomic_DNA"/>
</dbReference>
<evidence type="ECO:0000313" key="2">
    <source>
        <dbReference type="EMBL" id="MBD3325393.1"/>
    </source>
</evidence>
<proteinExistence type="predicted"/>
<sequence>MQRAKLLAVIGLFAMTAAILYAILTGNFRAEGALLTSMPWGIVSLVDLYVGFCLFSGWIVYREASRWRAVIWIVLMMGLGFWTGALYTLLALHASQGNWNRFWLGTHYNEEMR</sequence>
<dbReference type="AlphaFoldDB" id="A0A9D5Q6H4"/>
<reference evidence="2" key="1">
    <citation type="submission" date="2019-11" db="EMBL/GenBank/DDBJ databases">
        <title>Microbial mats filling the niche in hypersaline microbial mats.</title>
        <authorList>
            <person name="Wong H.L."/>
            <person name="Macleod F.I."/>
            <person name="White R.A. III"/>
            <person name="Burns B.P."/>
        </authorList>
    </citation>
    <scope>NUCLEOTIDE SEQUENCE</scope>
    <source>
        <strain evidence="2">Rbin_158</strain>
    </source>
</reference>
<keyword evidence="1" id="KW-0472">Membrane</keyword>
<evidence type="ECO:0000313" key="3">
    <source>
        <dbReference type="Proteomes" id="UP000649604"/>
    </source>
</evidence>
<keyword evidence="1" id="KW-1133">Transmembrane helix</keyword>
<gene>
    <name evidence="2" type="ORF">GF339_12455</name>
</gene>
<comment type="caution">
    <text evidence="2">The sequence shown here is derived from an EMBL/GenBank/DDBJ whole genome shotgun (WGS) entry which is preliminary data.</text>
</comment>
<dbReference type="Proteomes" id="UP000649604">
    <property type="component" value="Unassembled WGS sequence"/>
</dbReference>
<accession>A0A9D5Q6H4</accession>
<dbReference type="InterPro" id="IPR009943">
    <property type="entry name" value="DUF1475"/>
</dbReference>
<protein>
    <submittedName>
        <fullName evidence="2">DUF1475 domain-containing protein</fullName>
    </submittedName>
</protein>
<feature type="transmembrane region" description="Helical" evidence="1">
    <location>
        <begin position="38"/>
        <end position="61"/>
    </location>
</feature>
<dbReference type="Pfam" id="PF07343">
    <property type="entry name" value="DUF1475"/>
    <property type="match status" value="1"/>
</dbReference>
<feature type="transmembrane region" description="Helical" evidence="1">
    <location>
        <begin position="70"/>
        <end position="94"/>
    </location>
</feature>